<dbReference type="Proteomes" id="UP000239899">
    <property type="component" value="Unassembled WGS sequence"/>
</dbReference>
<accession>A0A2P6U065</accession>
<dbReference type="OrthoDB" id="538223at2759"/>
<keyword evidence="6" id="KW-0539">Nucleus</keyword>
<dbReference type="EMBL" id="LHPG02000003">
    <property type="protein sequence ID" value="PRW59690.1"/>
    <property type="molecule type" value="Genomic_DNA"/>
</dbReference>
<organism evidence="12 13">
    <name type="scientific">Chlorella sorokiniana</name>
    <name type="common">Freshwater green alga</name>
    <dbReference type="NCBI Taxonomy" id="3076"/>
    <lineage>
        <taxon>Eukaryota</taxon>
        <taxon>Viridiplantae</taxon>
        <taxon>Chlorophyta</taxon>
        <taxon>core chlorophytes</taxon>
        <taxon>Trebouxiophyceae</taxon>
        <taxon>Chlorellales</taxon>
        <taxon>Chlorellaceae</taxon>
        <taxon>Chlorella clade</taxon>
        <taxon>Chlorella</taxon>
    </lineage>
</organism>
<evidence type="ECO:0000313" key="13">
    <source>
        <dbReference type="Proteomes" id="UP000239899"/>
    </source>
</evidence>
<feature type="repeat" description="WD" evidence="9">
    <location>
        <begin position="525"/>
        <end position="566"/>
    </location>
</feature>
<dbReference type="PROSITE" id="PS50294">
    <property type="entry name" value="WD_REPEATS_REGION"/>
    <property type="match status" value="3"/>
</dbReference>
<evidence type="ECO:0000256" key="1">
    <source>
        <dbReference type="ARBA" id="ARBA00004324"/>
    </source>
</evidence>
<keyword evidence="13" id="KW-1185">Reference proteome</keyword>
<feature type="repeat" description="WD" evidence="9">
    <location>
        <begin position="568"/>
        <end position="609"/>
    </location>
</feature>
<evidence type="ECO:0000256" key="10">
    <source>
        <dbReference type="SAM" id="MobiDB-lite"/>
    </source>
</evidence>
<proteinExistence type="inferred from homology"/>
<evidence type="ECO:0000256" key="8">
    <source>
        <dbReference type="ARBA" id="ARBA00026184"/>
    </source>
</evidence>
<keyword evidence="4" id="KW-0677">Repeat</keyword>
<feature type="region of interest" description="Disordered" evidence="10">
    <location>
        <begin position="186"/>
        <end position="263"/>
    </location>
</feature>
<evidence type="ECO:0000259" key="11">
    <source>
        <dbReference type="PROSITE" id="PS50897"/>
    </source>
</evidence>
<dbReference type="PROSITE" id="PS50082">
    <property type="entry name" value="WD_REPEATS_2"/>
    <property type="match status" value="4"/>
</dbReference>
<feature type="domain" description="CTLH" evidence="11">
    <location>
        <begin position="306"/>
        <end position="358"/>
    </location>
</feature>
<feature type="repeat" description="WD" evidence="9">
    <location>
        <begin position="475"/>
        <end position="507"/>
    </location>
</feature>
<dbReference type="PROSITE" id="PS50897">
    <property type="entry name" value="CTLH"/>
    <property type="match status" value="1"/>
</dbReference>
<dbReference type="InterPro" id="IPR019775">
    <property type="entry name" value="WD40_repeat_CS"/>
</dbReference>
<feature type="compositionally biased region" description="Pro residues" evidence="10">
    <location>
        <begin position="209"/>
        <end position="242"/>
    </location>
</feature>
<dbReference type="Pfam" id="PF17814">
    <property type="entry name" value="LisH_TPL"/>
    <property type="match status" value="1"/>
</dbReference>
<evidence type="ECO:0000256" key="5">
    <source>
        <dbReference type="ARBA" id="ARBA00023187"/>
    </source>
</evidence>
<dbReference type="GO" id="GO:0016607">
    <property type="term" value="C:nuclear speck"/>
    <property type="evidence" value="ECO:0007669"/>
    <property type="project" value="UniProtKB-SubCell"/>
</dbReference>
<dbReference type="SMART" id="SM00320">
    <property type="entry name" value="WD40"/>
    <property type="match status" value="7"/>
</dbReference>
<evidence type="ECO:0000256" key="4">
    <source>
        <dbReference type="ARBA" id="ARBA00022737"/>
    </source>
</evidence>
<dbReference type="InterPro" id="IPR006594">
    <property type="entry name" value="LisH"/>
</dbReference>
<dbReference type="InterPro" id="IPR045184">
    <property type="entry name" value="SMU1"/>
</dbReference>
<dbReference type="PRINTS" id="PR00320">
    <property type="entry name" value="GPROTEINBRPT"/>
</dbReference>
<dbReference type="SUPFAM" id="SSF50978">
    <property type="entry name" value="WD40 repeat-like"/>
    <property type="match status" value="1"/>
</dbReference>
<dbReference type="GO" id="GO:0000398">
    <property type="term" value="P:mRNA splicing, via spliceosome"/>
    <property type="evidence" value="ECO:0007669"/>
    <property type="project" value="InterPro"/>
</dbReference>
<keyword evidence="3" id="KW-0507">mRNA processing</keyword>
<reference evidence="12 13" key="1">
    <citation type="journal article" date="2018" name="Plant J.">
        <title>Genome sequences of Chlorella sorokiniana UTEX 1602 and Micractinium conductrix SAG 241.80: implications to maltose excretion by a green alga.</title>
        <authorList>
            <person name="Arriola M.B."/>
            <person name="Velmurugan N."/>
            <person name="Zhang Y."/>
            <person name="Plunkett M.H."/>
            <person name="Hondzo H."/>
            <person name="Barney B.M."/>
        </authorList>
    </citation>
    <scope>NUCLEOTIDE SEQUENCE [LARGE SCALE GENOMIC DNA]</scope>
    <source>
        <strain evidence="13">UTEX 1602</strain>
    </source>
</reference>
<sequence>MARPRGACWLRLAALLAEKRPTCMQSGLGYWLEKSTPNDGLQPVELQYSQITLTYEGVAWAQLAKVDGSGAASWPRLLPAAAKSQCGCCKLCFAQNVAALADTTGSTPIKCKRWSYRSKDGVCRLFGPSSSTARSVALTAQTPKDQEWASGTAERYVNLFSPGQVAPGTAQCQFIALGGGGGLPGGLSGGSTLRSPPPASKAAEVPAAKSPPPPSRKSPPPPSSKSPSPRPPPPATKKPPPSCAKKGALVQLRGGPPGERGGREAAMSLEIEATDVIKIILQFCKENSLLESFNAIQNECQVSLNTVDSIESFVSDINNGRWDLVLPQVASLKLPRAKLEDLYEQVVLELLELRETDTARAMLRQTQVFARMKQDDAERYLRLEHLANRSYFDGRELYGSTPRDKRRAQLAHALSSEVSTVPPSRLMALVGQALKWQQQQGMLPPGAAFDLFRGTAAGARDEVETFPTDLDRQIKFGSKSHAECAAFSPDGQLLVTGSVDGFVEVWDHLTGRLKMDLPYQAQEQFMLHDSAVLAAAFSRDSELLATGDQDGRIKVWRVRTGQCLRRFDSAHSQGVTSLAFSRDGTHVLSASYDTLVRVHGIKSGKMLKEFRGHSSFVNAAVYSSDGTQVISAGADASVRVWDAKTCDCTFVFRPPQASATAEAPVVSVALNPQNVDQVLVATRSSTLYLMTLQGQVVKSFQSGKKSGGDFLAFCLSPRGEWAYCLGEDGVLYCFSLASGKLEHLMQVAEKEPIGLAHHPHRNLLATFAADGTLKTWKP</sequence>
<evidence type="ECO:0000256" key="2">
    <source>
        <dbReference type="ARBA" id="ARBA00022574"/>
    </source>
</evidence>
<evidence type="ECO:0000256" key="7">
    <source>
        <dbReference type="ARBA" id="ARBA00025801"/>
    </source>
</evidence>
<dbReference type="Gene3D" id="2.130.10.10">
    <property type="entry name" value="YVTN repeat-like/Quinoprotein amine dehydrogenase"/>
    <property type="match status" value="1"/>
</dbReference>
<comment type="caution">
    <text evidence="12">The sequence shown here is derived from an EMBL/GenBank/DDBJ whole genome shotgun (WGS) entry which is preliminary data.</text>
</comment>
<comment type="similarity">
    <text evidence="7">Belongs to the WD repeat SMU1 family.</text>
</comment>
<evidence type="ECO:0000256" key="6">
    <source>
        <dbReference type="ARBA" id="ARBA00023242"/>
    </source>
</evidence>
<evidence type="ECO:0000256" key="9">
    <source>
        <dbReference type="PROSITE-ProRule" id="PRU00221"/>
    </source>
</evidence>
<evidence type="ECO:0000313" key="12">
    <source>
        <dbReference type="EMBL" id="PRW59690.1"/>
    </source>
</evidence>
<keyword evidence="2 9" id="KW-0853">WD repeat</keyword>
<dbReference type="PROSITE" id="PS50896">
    <property type="entry name" value="LISH"/>
    <property type="match status" value="1"/>
</dbReference>
<dbReference type="InterPro" id="IPR020472">
    <property type="entry name" value="WD40_PAC1"/>
</dbReference>
<keyword evidence="5" id="KW-0508">mRNA splicing</keyword>
<dbReference type="SMART" id="SM00668">
    <property type="entry name" value="CTLH"/>
    <property type="match status" value="1"/>
</dbReference>
<dbReference type="InterPro" id="IPR001680">
    <property type="entry name" value="WD40_rpt"/>
</dbReference>
<dbReference type="PROSITE" id="PS00678">
    <property type="entry name" value="WD_REPEATS_1"/>
    <property type="match status" value="1"/>
</dbReference>
<gene>
    <name evidence="12" type="ORF">C2E21_1353</name>
</gene>
<dbReference type="InterPro" id="IPR036322">
    <property type="entry name" value="WD40_repeat_dom_sf"/>
</dbReference>
<dbReference type="InterPro" id="IPR006595">
    <property type="entry name" value="CTLH_C"/>
</dbReference>
<dbReference type="Pfam" id="PF00400">
    <property type="entry name" value="WD40"/>
    <property type="match status" value="4"/>
</dbReference>
<dbReference type="AlphaFoldDB" id="A0A2P6U065"/>
<feature type="repeat" description="WD" evidence="9">
    <location>
        <begin position="610"/>
        <end position="645"/>
    </location>
</feature>
<dbReference type="InterPro" id="IPR054532">
    <property type="entry name" value="TPL_SMU1_LisH-like"/>
</dbReference>
<dbReference type="InterPro" id="IPR015943">
    <property type="entry name" value="WD40/YVTN_repeat-like_dom_sf"/>
</dbReference>
<dbReference type="PANTHER" id="PTHR22848">
    <property type="entry name" value="WD40 REPEAT PROTEIN"/>
    <property type="match status" value="1"/>
</dbReference>
<evidence type="ECO:0000256" key="3">
    <source>
        <dbReference type="ARBA" id="ARBA00022664"/>
    </source>
</evidence>
<dbReference type="CDD" id="cd00200">
    <property type="entry name" value="WD40"/>
    <property type="match status" value="1"/>
</dbReference>
<name>A0A2P6U065_CHLSO</name>
<protein>
    <recommendedName>
        <fullName evidence="8">WD40 repeat-containing protein SMU1</fullName>
    </recommendedName>
</protein>
<feature type="compositionally biased region" description="Low complexity" evidence="10">
    <location>
        <begin position="190"/>
        <end position="208"/>
    </location>
</feature>
<dbReference type="STRING" id="3076.A0A2P6U065"/>
<comment type="subcellular location">
    <subcellularLocation>
        <location evidence="1">Nucleus speckle</location>
    </subcellularLocation>
</comment>